<feature type="compositionally biased region" description="Polar residues" evidence="4">
    <location>
        <begin position="237"/>
        <end position="253"/>
    </location>
</feature>
<dbReference type="PROSITE" id="PS50137">
    <property type="entry name" value="DS_RBD"/>
    <property type="match status" value="2"/>
</dbReference>
<feature type="domain" description="DRBM" evidence="5">
    <location>
        <begin position="88"/>
        <end position="155"/>
    </location>
</feature>
<dbReference type="PANTHER" id="PTHR46031:SF37">
    <property type="entry name" value="DRBM DOMAIN-CONTAINING PROTEIN"/>
    <property type="match status" value="1"/>
</dbReference>
<keyword evidence="2 3" id="KW-0694">RNA-binding</keyword>
<feature type="domain" description="DRBM" evidence="5">
    <location>
        <begin position="1"/>
        <end position="64"/>
    </location>
</feature>
<evidence type="ECO:0000313" key="6">
    <source>
        <dbReference type="EMBL" id="KAK9677557.1"/>
    </source>
</evidence>
<evidence type="ECO:0000256" key="1">
    <source>
        <dbReference type="ARBA" id="ARBA00022737"/>
    </source>
</evidence>
<dbReference type="SUPFAM" id="SSF54768">
    <property type="entry name" value="dsRNA-binding domain-like"/>
    <property type="match status" value="2"/>
</dbReference>
<comment type="caution">
    <text evidence="6">The sequence shown here is derived from an EMBL/GenBank/DDBJ whole genome shotgun (WGS) entry which is preliminary data.</text>
</comment>
<protein>
    <recommendedName>
        <fullName evidence="5">DRBM domain-containing protein</fullName>
    </recommendedName>
</protein>
<feature type="compositionally biased region" description="Basic and acidic residues" evidence="4">
    <location>
        <begin position="226"/>
        <end position="236"/>
    </location>
</feature>
<name>A0AAW1HMF9_SAPOF</name>
<dbReference type="Pfam" id="PF00035">
    <property type="entry name" value="dsrm"/>
    <property type="match status" value="2"/>
</dbReference>
<dbReference type="Proteomes" id="UP001443914">
    <property type="component" value="Unassembled WGS sequence"/>
</dbReference>
<evidence type="ECO:0000256" key="4">
    <source>
        <dbReference type="SAM" id="MobiDB-lite"/>
    </source>
</evidence>
<dbReference type="EMBL" id="JBDFQZ010000011">
    <property type="protein sequence ID" value="KAK9677557.1"/>
    <property type="molecule type" value="Genomic_DNA"/>
</dbReference>
<dbReference type="Gene3D" id="3.30.160.20">
    <property type="match status" value="2"/>
</dbReference>
<proteinExistence type="predicted"/>
<evidence type="ECO:0000256" key="3">
    <source>
        <dbReference type="PROSITE-ProRule" id="PRU00266"/>
    </source>
</evidence>
<dbReference type="AlphaFoldDB" id="A0AAW1HMF9"/>
<gene>
    <name evidence="6" type="ORF">RND81_11G151600</name>
</gene>
<dbReference type="PANTHER" id="PTHR46031">
    <property type="match status" value="1"/>
</dbReference>
<evidence type="ECO:0000259" key="5">
    <source>
        <dbReference type="PROSITE" id="PS50137"/>
    </source>
</evidence>
<evidence type="ECO:0000313" key="7">
    <source>
        <dbReference type="Proteomes" id="UP001443914"/>
    </source>
</evidence>
<keyword evidence="7" id="KW-1185">Reference proteome</keyword>
<feature type="region of interest" description="Disordered" evidence="4">
    <location>
        <begin position="180"/>
        <end position="253"/>
    </location>
</feature>
<dbReference type="SMART" id="SM00358">
    <property type="entry name" value="DSRM"/>
    <property type="match status" value="1"/>
</dbReference>
<reference evidence="6" key="1">
    <citation type="submission" date="2024-03" db="EMBL/GenBank/DDBJ databases">
        <title>WGS assembly of Saponaria officinalis var. Norfolk2.</title>
        <authorList>
            <person name="Jenkins J."/>
            <person name="Shu S."/>
            <person name="Grimwood J."/>
            <person name="Barry K."/>
            <person name="Goodstein D."/>
            <person name="Schmutz J."/>
            <person name="Leebens-Mack J."/>
            <person name="Osbourn A."/>
        </authorList>
    </citation>
    <scope>NUCLEOTIDE SEQUENCE [LARGE SCALE GENOMIC DNA]</scope>
    <source>
        <strain evidence="6">JIC</strain>
    </source>
</reference>
<sequence>MEFPPERLLSKIYNILLILCDDTLPKFRSTVEVDGKEYISTNTFTTRKAAEQDAAKFSLECISKNIKDCVPRNTNDGGFSPIHKDKMFSKPILYEFAMKKNLEKPTYYTVKLESAFPHFVLSLVFDGVKYTGEPSANKKEAEQLAARVVILSVLANSGVDTLLSEIVKSKAKLISAAQQQYTPSTESAPEIPDARSDVSDTPSTESAPQRPDASSDVSDTPSTDSAPKKPDARSDVSDTPSTGADARCSNSFN</sequence>
<dbReference type="GO" id="GO:0003723">
    <property type="term" value="F:RNA binding"/>
    <property type="evidence" value="ECO:0007669"/>
    <property type="project" value="UniProtKB-UniRule"/>
</dbReference>
<dbReference type="InterPro" id="IPR014720">
    <property type="entry name" value="dsRBD_dom"/>
</dbReference>
<keyword evidence="1" id="KW-0677">Repeat</keyword>
<accession>A0AAW1HMF9</accession>
<feature type="compositionally biased region" description="Low complexity" evidence="4">
    <location>
        <begin position="211"/>
        <end position="225"/>
    </location>
</feature>
<evidence type="ECO:0000256" key="2">
    <source>
        <dbReference type="ARBA" id="ARBA00022884"/>
    </source>
</evidence>
<organism evidence="6 7">
    <name type="scientific">Saponaria officinalis</name>
    <name type="common">Common soapwort</name>
    <name type="synonym">Lychnis saponaria</name>
    <dbReference type="NCBI Taxonomy" id="3572"/>
    <lineage>
        <taxon>Eukaryota</taxon>
        <taxon>Viridiplantae</taxon>
        <taxon>Streptophyta</taxon>
        <taxon>Embryophyta</taxon>
        <taxon>Tracheophyta</taxon>
        <taxon>Spermatophyta</taxon>
        <taxon>Magnoliopsida</taxon>
        <taxon>eudicotyledons</taxon>
        <taxon>Gunneridae</taxon>
        <taxon>Pentapetalae</taxon>
        <taxon>Caryophyllales</taxon>
        <taxon>Caryophyllaceae</taxon>
        <taxon>Caryophylleae</taxon>
        <taxon>Saponaria</taxon>
    </lineage>
</organism>